<reference evidence="1" key="1">
    <citation type="journal article" date="2014" name="Int. J. Syst. Evol. Microbiol.">
        <title>Complete genome sequence of Corynebacterium casei LMG S-19264T (=DSM 44701T), isolated from a smear-ripened cheese.</title>
        <authorList>
            <consortium name="US DOE Joint Genome Institute (JGI-PGF)"/>
            <person name="Walter F."/>
            <person name="Albersmeier A."/>
            <person name="Kalinowski J."/>
            <person name="Ruckert C."/>
        </authorList>
    </citation>
    <scope>NUCLEOTIDE SEQUENCE</scope>
    <source>
        <strain evidence="1">CGMCC 1.15178</strain>
    </source>
</reference>
<comment type="caution">
    <text evidence="1">The sequence shown here is derived from an EMBL/GenBank/DDBJ whole genome shotgun (WGS) entry which is preliminary data.</text>
</comment>
<accession>A0A916YU83</accession>
<protein>
    <submittedName>
        <fullName evidence="1">Uncharacterized protein</fullName>
    </submittedName>
</protein>
<proteinExistence type="predicted"/>
<organism evidence="1 2">
    <name type="scientific">Paenibacillus nasutitermitis</name>
    <dbReference type="NCBI Taxonomy" id="1652958"/>
    <lineage>
        <taxon>Bacteria</taxon>
        <taxon>Bacillati</taxon>
        <taxon>Bacillota</taxon>
        <taxon>Bacilli</taxon>
        <taxon>Bacillales</taxon>
        <taxon>Paenibacillaceae</taxon>
        <taxon>Paenibacillus</taxon>
    </lineage>
</organism>
<reference evidence="1" key="2">
    <citation type="submission" date="2020-09" db="EMBL/GenBank/DDBJ databases">
        <authorList>
            <person name="Sun Q."/>
            <person name="Zhou Y."/>
        </authorList>
    </citation>
    <scope>NUCLEOTIDE SEQUENCE</scope>
    <source>
        <strain evidence="1">CGMCC 1.15178</strain>
    </source>
</reference>
<evidence type="ECO:0000313" key="1">
    <source>
        <dbReference type="EMBL" id="GGD61488.1"/>
    </source>
</evidence>
<dbReference type="Proteomes" id="UP000612456">
    <property type="component" value="Unassembled WGS sequence"/>
</dbReference>
<evidence type="ECO:0000313" key="2">
    <source>
        <dbReference type="Proteomes" id="UP000612456"/>
    </source>
</evidence>
<name>A0A916YU83_9BACL</name>
<keyword evidence="2" id="KW-1185">Reference proteome</keyword>
<dbReference type="AlphaFoldDB" id="A0A916YU83"/>
<dbReference type="EMBL" id="BMHP01000001">
    <property type="protein sequence ID" value="GGD61488.1"/>
    <property type="molecule type" value="Genomic_DNA"/>
</dbReference>
<sequence>MIRSYIENELVFTNQDIFDLSSPLMEYSAENKTLSLFLKARPDIYLDNFEEDIQHFAPKNIHKLFINEFEYYFITLLKDLRETTKVPESVTLYGYWGEKLLFKVYYRANGDQYSMVEPYPDISFIGKGDKWYFKYNVNNFDETLFIKNEKGPDFISKLILP</sequence>
<gene>
    <name evidence="1" type="ORF">GCM10010911_19160</name>
</gene>